<organism evidence="1 2">
    <name type="scientific">Solibacillus faecavium</name>
    <dbReference type="NCBI Taxonomy" id="2762221"/>
    <lineage>
        <taxon>Bacteria</taxon>
        <taxon>Bacillati</taxon>
        <taxon>Bacillota</taxon>
        <taxon>Bacilli</taxon>
        <taxon>Bacillales</taxon>
        <taxon>Caryophanaceae</taxon>
        <taxon>Solibacillus</taxon>
    </lineage>
</organism>
<dbReference type="PANTHER" id="PTHR46658:SF1">
    <property type="entry name" value="CYS OR MET METABOLISM PYRIDOXAL-PHOSPHATE-DEPENDENT ENZYME"/>
    <property type="match status" value="1"/>
</dbReference>
<proteinExistence type="predicted"/>
<keyword evidence="2" id="KW-1185">Reference proteome</keyword>
<dbReference type="Gene3D" id="3.90.1150.60">
    <property type="entry name" value="Methioning gamme-lyase, C-terminal domain"/>
    <property type="match status" value="1"/>
</dbReference>
<dbReference type="PANTHER" id="PTHR46658">
    <property type="entry name" value="CYS OR MET METABOLISM PYRIDOXAL-PHOSPHATE-DEPENDENT ENZYME"/>
    <property type="match status" value="1"/>
</dbReference>
<dbReference type="InterPro" id="IPR015424">
    <property type="entry name" value="PyrdxlP-dep_Trfase"/>
</dbReference>
<dbReference type="Pfam" id="PF06838">
    <property type="entry name" value="Met_gamma_lyase"/>
    <property type="match status" value="1"/>
</dbReference>
<dbReference type="SUPFAM" id="SSF53383">
    <property type="entry name" value="PLP-dependent transferases"/>
    <property type="match status" value="1"/>
</dbReference>
<evidence type="ECO:0000313" key="2">
    <source>
        <dbReference type="Proteomes" id="UP000619101"/>
    </source>
</evidence>
<dbReference type="Proteomes" id="UP000619101">
    <property type="component" value="Unassembled WGS sequence"/>
</dbReference>
<dbReference type="EMBL" id="JACSPZ010000004">
    <property type="protein sequence ID" value="MBD8037218.1"/>
    <property type="molecule type" value="Genomic_DNA"/>
</dbReference>
<dbReference type="RefSeq" id="WP_191700281.1">
    <property type="nucleotide sequence ID" value="NZ_JACSPZ010000004.1"/>
</dbReference>
<gene>
    <name evidence="1" type="ORF">H9635_10705</name>
</gene>
<accession>A0ABR8XZ54</accession>
<reference evidence="1 2" key="1">
    <citation type="submission" date="2020-08" db="EMBL/GenBank/DDBJ databases">
        <title>A Genomic Blueprint of the Chicken Gut Microbiome.</title>
        <authorList>
            <person name="Gilroy R."/>
            <person name="Ravi A."/>
            <person name="Getino M."/>
            <person name="Pursley I."/>
            <person name="Horton D.L."/>
            <person name="Alikhan N.-F."/>
            <person name="Baker D."/>
            <person name="Gharbi K."/>
            <person name="Hall N."/>
            <person name="Watson M."/>
            <person name="Adriaenssens E.M."/>
            <person name="Foster-Nyarko E."/>
            <person name="Jarju S."/>
            <person name="Secka A."/>
            <person name="Antonio M."/>
            <person name="Oren A."/>
            <person name="Chaudhuri R."/>
            <person name="La Ragione R.M."/>
            <person name="Hildebrand F."/>
            <person name="Pallen M.J."/>
        </authorList>
    </citation>
    <scope>NUCLEOTIDE SEQUENCE [LARGE SCALE GENOMIC DNA]</scope>
    <source>
        <strain evidence="1 2">A46</strain>
    </source>
</reference>
<name>A0ABR8XZ54_9BACL</name>
<protein>
    <submittedName>
        <fullName evidence="1">Methionine gamma-lyase family protein</fullName>
    </submittedName>
</protein>
<dbReference type="InterPro" id="IPR015421">
    <property type="entry name" value="PyrdxlP-dep_Trfase_major"/>
</dbReference>
<comment type="caution">
    <text evidence="1">The sequence shown here is derived from an EMBL/GenBank/DDBJ whole genome shotgun (WGS) entry which is preliminary data.</text>
</comment>
<sequence length="415" mass="45445">MAFQSLLTPETIKLATKVEEKVRTYHQQVDDRAFFNQQKVLAAFRNNQVSDFHLHPSTGYGYDDEGRDNLERVYAETFGAEAAIVRPQIISGTHAITLSLFGILRPGDELLYITGKPYDTLQSIVDGGEKDTGSLKDYKIGYSHVDLIGNKEIDWEGVKNAVNENTKMIAIQRSKGYATRPSFTIEQISQMVLKIREIAPNAVIFVDNCYGEFVELLEPTEVGVDLMAGSLIKNPGGGFAKIGGYIAGRADLVEKCAYRMTSPGIGAEAGASLNTLADFYQGFFMAPHIVAQSLKGAIFTSAMLEEIGMTTSPHYTDVRTDLIQSVAFRTPEQMVAFCREIQAASPINAHFAPEPAYMPGYEDDVIMAAGTFVQGSSIELTADGPIRPPYTAFVQGGLTYEHVKYAICAAVQKLT</sequence>
<evidence type="ECO:0000313" key="1">
    <source>
        <dbReference type="EMBL" id="MBD8037218.1"/>
    </source>
</evidence>
<dbReference type="InterPro" id="IPR009651">
    <property type="entry name" value="Met_g_lyase_put"/>
</dbReference>
<dbReference type="Gene3D" id="3.40.640.10">
    <property type="entry name" value="Type I PLP-dependent aspartate aminotransferase-like (Major domain)"/>
    <property type="match status" value="1"/>
</dbReference>